<feature type="chain" id="PRO_5011913109" description="DUF7601 domain-containing protein" evidence="2">
    <location>
        <begin position="26"/>
        <end position="351"/>
    </location>
</feature>
<sequence>MKFKYSSLLVSGLVLATFATSTVNADEANNVVNGGQLKITKNFDLRSGVLSPKADFAFTVSSVTPSPGEEKDGLTVFSGITTGLKESKVSYDNNSTTNNKTKTTTVDFSGVNYPKPGIYRYTIKENAGSVPGVSYDTKGYTVDVYVLADDENGHITYKPRYIVSHDSTKTAKEPVVFNNEFKTTSLKVSKKVTGNAGDRNKEFTFSINLNDVADNKTYELGNVEMTITKKDGSSSKIQVPVTNKPTAFTLKDGESATIDKLPIGIHYSVGETQVDGYKQSATINKDTSKSTTTEYSLGDDELSSGTAAEIIVTNTKDSTTPTGVSMTIVPYVGLTIIALGGVLYVLKKRKA</sequence>
<dbReference type="EMBL" id="NGKW01000013">
    <property type="protein sequence ID" value="OTN86676.1"/>
    <property type="molecule type" value="Genomic_DNA"/>
</dbReference>
<reference evidence="6 7" key="1">
    <citation type="submission" date="2017-05" db="EMBL/GenBank/DDBJ databases">
        <title>The Genome Sequence of Enterococcus faecium 7H8_DIV0219.</title>
        <authorList>
            <consortium name="The Broad Institute Genomics Platform"/>
            <consortium name="The Broad Institute Genomic Center for Infectious Diseases"/>
            <person name="Earl A."/>
            <person name="Manson A."/>
            <person name="Schwartman J."/>
            <person name="Gilmore M."/>
            <person name="Abouelleil A."/>
            <person name="Cao P."/>
            <person name="Chapman S."/>
            <person name="Cusick C."/>
            <person name="Shea T."/>
            <person name="Young S."/>
            <person name="Neafsey D."/>
            <person name="Nusbaum C."/>
            <person name="Birren B."/>
        </authorList>
    </citation>
    <scope>NUCLEOTIDE SEQUENCE [LARGE SCALE GENOMIC DNA]</scope>
    <source>
        <strain evidence="6 7">7H8_DIV0219</strain>
    </source>
</reference>
<evidence type="ECO:0000256" key="2">
    <source>
        <dbReference type="SAM" id="SignalP"/>
    </source>
</evidence>
<dbReference type="EMBL" id="NGKW01000015">
    <property type="protein sequence ID" value="OTN86663.1"/>
    <property type="molecule type" value="Genomic_DNA"/>
</dbReference>
<proteinExistence type="predicted"/>
<dbReference type="Gene3D" id="2.60.40.1140">
    <property type="entry name" value="Collagen-binding surface protein Cna, B-type domain"/>
    <property type="match status" value="1"/>
</dbReference>
<evidence type="ECO:0000256" key="1">
    <source>
        <dbReference type="SAM" id="Phobius"/>
    </source>
</evidence>
<feature type="signal peptide" evidence="2">
    <location>
        <begin position="1"/>
        <end position="25"/>
    </location>
</feature>
<dbReference type="EMBL" id="NGKW01000002">
    <property type="protein sequence ID" value="OTN94484.1"/>
    <property type="molecule type" value="Genomic_DNA"/>
</dbReference>
<dbReference type="NCBIfam" id="TIGR03065">
    <property type="entry name" value="srtB_sig_QVPTGV"/>
    <property type="match status" value="1"/>
</dbReference>
<keyword evidence="1" id="KW-0472">Membrane</keyword>
<dbReference type="Gene3D" id="2.60.40.3050">
    <property type="match status" value="1"/>
</dbReference>
<accession>A0A242BG57</accession>
<keyword evidence="2" id="KW-0732">Signal</keyword>
<organism evidence="6 7">
    <name type="scientific">Enterococcus faecium</name>
    <name type="common">Streptococcus faecium</name>
    <dbReference type="NCBI Taxonomy" id="1352"/>
    <lineage>
        <taxon>Bacteria</taxon>
        <taxon>Bacillati</taxon>
        <taxon>Bacillota</taxon>
        <taxon>Bacilli</taxon>
        <taxon>Lactobacillales</taxon>
        <taxon>Enterococcaceae</taxon>
        <taxon>Enterococcus</taxon>
    </lineage>
</organism>
<evidence type="ECO:0000313" key="5">
    <source>
        <dbReference type="EMBL" id="OTN86676.1"/>
    </source>
</evidence>
<name>A0A242BG57_ENTFC</name>
<dbReference type="RefSeq" id="WP_086323048.1">
    <property type="nucleotide sequence ID" value="NZ_NGKW01000002.1"/>
</dbReference>
<keyword evidence="1" id="KW-1133">Transmembrane helix</keyword>
<dbReference type="Proteomes" id="UP000194885">
    <property type="component" value="Unassembled WGS sequence"/>
</dbReference>
<evidence type="ECO:0000313" key="4">
    <source>
        <dbReference type="EMBL" id="OTN86663.1"/>
    </source>
</evidence>
<evidence type="ECO:0000313" key="6">
    <source>
        <dbReference type="EMBL" id="OTN94484.1"/>
    </source>
</evidence>
<dbReference type="Pfam" id="PF24547">
    <property type="entry name" value="DUF7601"/>
    <property type="match status" value="1"/>
</dbReference>
<dbReference type="InterPro" id="IPR038174">
    <property type="entry name" value="Strep_pil_link_sf"/>
</dbReference>
<comment type="caution">
    <text evidence="6">The sequence shown here is derived from an EMBL/GenBank/DDBJ whole genome shotgun (WGS) entry which is preliminary data.</text>
</comment>
<dbReference type="InterPro" id="IPR017503">
    <property type="entry name" value="Sortase_SrtB_sig_QVPTGV"/>
</dbReference>
<dbReference type="InterPro" id="IPR055382">
    <property type="entry name" value="DUF7601"/>
</dbReference>
<evidence type="ECO:0000259" key="3">
    <source>
        <dbReference type="Pfam" id="PF24547"/>
    </source>
</evidence>
<keyword evidence="1" id="KW-0812">Transmembrane</keyword>
<dbReference type="InterPro" id="IPR022464">
    <property type="entry name" value="Strep_pil_isopept_link"/>
</dbReference>
<feature type="transmembrane region" description="Helical" evidence="1">
    <location>
        <begin position="328"/>
        <end position="346"/>
    </location>
</feature>
<protein>
    <recommendedName>
        <fullName evidence="3">DUF7601 domain-containing protein</fullName>
    </recommendedName>
</protein>
<evidence type="ECO:0000313" key="7">
    <source>
        <dbReference type="Proteomes" id="UP000194885"/>
    </source>
</evidence>
<dbReference type="AlphaFoldDB" id="A0A242BG57"/>
<gene>
    <name evidence="6" type="ORF">A5810_000727</name>
    <name evidence="5" type="ORF">A5810_002965</name>
    <name evidence="4" type="ORF">A5810_002988</name>
</gene>
<feature type="domain" description="DUF7601" evidence="3">
    <location>
        <begin position="185"/>
        <end position="292"/>
    </location>
</feature>
<dbReference type="NCBIfam" id="TIGR03786">
    <property type="entry name" value="strep_pil_rpt"/>
    <property type="match status" value="1"/>
</dbReference>